<evidence type="ECO:0000259" key="2">
    <source>
        <dbReference type="PROSITE" id="PS50157"/>
    </source>
</evidence>
<comment type="caution">
    <text evidence="3">The sequence shown here is derived from an EMBL/GenBank/DDBJ whole genome shotgun (WGS) entry which is preliminary data.</text>
</comment>
<keyword evidence="1" id="KW-0863">Zinc-finger</keyword>
<sequence>MSDLPNYMQRRGPFDPAPELTFECRYGCKAAFSLESSLKAHENTHTRPYMTFSDHKLQDHIESFHYNTNRHRCPTCDFAGSTQSSLTKHRKTTHGFTQGAIQTKDYATTMYSPKKRTPAFQARLPPTNARPALLKSSGDDPSILRTTLSDCTSGVTFYPPPIRVLENDIINWPTSPPRKK</sequence>
<dbReference type="SMART" id="SM00355">
    <property type="entry name" value="ZnF_C2H2"/>
    <property type="match status" value="2"/>
</dbReference>
<gene>
    <name evidence="3" type="ORF">BDZ94DRAFT_1347175</name>
</gene>
<dbReference type="OrthoDB" id="654211at2759"/>
<dbReference type="Proteomes" id="UP000807353">
    <property type="component" value="Unassembled WGS sequence"/>
</dbReference>
<accession>A0A9P5YB41</accession>
<keyword evidence="4" id="KW-1185">Reference proteome</keyword>
<feature type="domain" description="C2H2-type" evidence="2">
    <location>
        <begin position="22"/>
        <end position="50"/>
    </location>
</feature>
<name>A0A9P5YB41_9AGAR</name>
<dbReference type="PROSITE" id="PS00028">
    <property type="entry name" value="ZINC_FINGER_C2H2_1"/>
    <property type="match status" value="1"/>
</dbReference>
<evidence type="ECO:0000256" key="1">
    <source>
        <dbReference type="PROSITE-ProRule" id="PRU00042"/>
    </source>
</evidence>
<dbReference type="GO" id="GO:0008270">
    <property type="term" value="F:zinc ion binding"/>
    <property type="evidence" value="ECO:0007669"/>
    <property type="project" value="UniProtKB-KW"/>
</dbReference>
<keyword evidence="1" id="KW-0862">Zinc</keyword>
<evidence type="ECO:0000313" key="4">
    <source>
        <dbReference type="Proteomes" id="UP000807353"/>
    </source>
</evidence>
<dbReference type="Pfam" id="PF00096">
    <property type="entry name" value="zf-C2H2"/>
    <property type="match status" value="1"/>
</dbReference>
<keyword evidence="1" id="KW-0479">Metal-binding</keyword>
<dbReference type="PROSITE" id="PS50157">
    <property type="entry name" value="ZINC_FINGER_C2H2_2"/>
    <property type="match status" value="1"/>
</dbReference>
<proteinExistence type="predicted"/>
<dbReference type="Gene3D" id="3.30.160.60">
    <property type="entry name" value="Classic Zinc Finger"/>
    <property type="match status" value="2"/>
</dbReference>
<dbReference type="AlphaFoldDB" id="A0A9P5YB41"/>
<evidence type="ECO:0000313" key="3">
    <source>
        <dbReference type="EMBL" id="KAF9465447.1"/>
    </source>
</evidence>
<dbReference type="InterPro" id="IPR013087">
    <property type="entry name" value="Znf_C2H2_type"/>
</dbReference>
<organism evidence="3 4">
    <name type="scientific">Collybia nuda</name>
    <dbReference type="NCBI Taxonomy" id="64659"/>
    <lineage>
        <taxon>Eukaryota</taxon>
        <taxon>Fungi</taxon>
        <taxon>Dikarya</taxon>
        <taxon>Basidiomycota</taxon>
        <taxon>Agaricomycotina</taxon>
        <taxon>Agaricomycetes</taxon>
        <taxon>Agaricomycetidae</taxon>
        <taxon>Agaricales</taxon>
        <taxon>Tricholomatineae</taxon>
        <taxon>Clitocybaceae</taxon>
        <taxon>Collybia</taxon>
    </lineage>
</organism>
<dbReference type="EMBL" id="MU150247">
    <property type="protein sequence ID" value="KAF9465447.1"/>
    <property type="molecule type" value="Genomic_DNA"/>
</dbReference>
<protein>
    <recommendedName>
        <fullName evidence="2">C2H2-type domain-containing protein</fullName>
    </recommendedName>
</protein>
<reference evidence="3" key="1">
    <citation type="submission" date="2020-11" db="EMBL/GenBank/DDBJ databases">
        <authorList>
            <consortium name="DOE Joint Genome Institute"/>
            <person name="Ahrendt S."/>
            <person name="Riley R."/>
            <person name="Andreopoulos W."/>
            <person name="Labutti K."/>
            <person name="Pangilinan J."/>
            <person name="Ruiz-Duenas F.J."/>
            <person name="Barrasa J.M."/>
            <person name="Sanchez-Garcia M."/>
            <person name="Camarero S."/>
            <person name="Miyauchi S."/>
            <person name="Serrano A."/>
            <person name="Linde D."/>
            <person name="Babiker R."/>
            <person name="Drula E."/>
            <person name="Ayuso-Fernandez I."/>
            <person name="Pacheco R."/>
            <person name="Padilla G."/>
            <person name="Ferreira P."/>
            <person name="Barriuso J."/>
            <person name="Kellner H."/>
            <person name="Castanera R."/>
            <person name="Alfaro M."/>
            <person name="Ramirez L."/>
            <person name="Pisabarro A.G."/>
            <person name="Kuo A."/>
            <person name="Tritt A."/>
            <person name="Lipzen A."/>
            <person name="He G."/>
            <person name="Yan M."/>
            <person name="Ng V."/>
            <person name="Cullen D."/>
            <person name="Martin F."/>
            <person name="Rosso M.-N."/>
            <person name="Henrissat B."/>
            <person name="Hibbett D."/>
            <person name="Martinez A.T."/>
            <person name="Grigoriev I.V."/>
        </authorList>
    </citation>
    <scope>NUCLEOTIDE SEQUENCE</scope>
    <source>
        <strain evidence="3">CBS 247.69</strain>
    </source>
</reference>